<evidence type="ECO:0008006" key="5">
    <source>
        <dbReference type="Google" id="ProtNLM"/>
    </source>
</evidence>
<reference evidence="4" key="1">
    <citation type="submission" date="2017-01" db="EMBL/GenBank/DDBJ databases">
        <title>Comparative genomics of anhydrobiosis in the tardigrade Hypsibius dujardini.</title>
        <authorList>
            <person name="Yoshida Y."/>
            <person name="Koutsovoulos G."/>
            <person name="Laetsch D."/>
            <person name="Stevens L."/>
            <person name="Kumar S."/>
            <person name="Horikawa D."/>
            <person name="Ishino K."/>
            <person name="Komine S."/>
            <person name="Tomita M."/>
            <person name="Blaxter M."/>
            <person name="Arakawa K."/>
        </authorList>
    </citation>
    <scope>NUCLEOTIDE SEQUENCE [LARGE SCALE GENOMIC DNA]</scope>
    <source>
        <strain evidence="4">Z151</strain>
    </source>
</reference>
<dbReference type="Proteomes" id="UP000192578">
    <property type="component" value="Unassembled WGS sequence"/>
</dbReference>
<dbReference type="OrthoDB" id="5829916at2759"/>
<keyword evidence="4" id="KW-1185">Reference proteome</keyword>
<sequence length="203" mass="22256">MELSGNFFGVVLLCQLMLLAQLAQCQQVTEGSTAPTPTTMNSTIPTTTMTPDQICQAQTTCEDCVKVSGAKCYFCNSIKGNSNSTTGCRLYPAAQVFPNSEQCALSDARWGVCWVNFEAVIISMSVIGGILILATGCTLYRCCCRNSGGKDNGSEIRWARETTERQARHADRRAEREAKMTSIRQKYGLNQDTASYNRMNEGN</sequence>
<dbReference type="PANTHER" id="PTHR15191:SF3">
    <property type="entry name" value="PITUITARY TUMOR-TRANSFORMING GENE PROTEIN-BINDING FACTOR"/>
    <property type="match status" value="1"/>
</dbReference>
<protein>
    <recommendedName>
        <fullName evidence="5">PSI domain-containing protein</fullName>
    </recommendedName>
</protein>
<keyword evidence="2" id="KW-0732">Signal</keyword>
<dbReference type="PANTHER" id="PTHR15191">
    <property type="entry name" value="PROTEIN CBG20567"/>
    <property type="match status" value="1"/>
</dbReference>
<keyword evidence="1" id="KW-0472">Membrane</keyword>
<evidence type="ECO:0000256" key="1">
    <source>
        <dbReference type="SAM" id="Phobius"/>
    </source>
</evidence>
<dbReference type="InterPro" id="IPR052304">
    <property type="entry name" value="PTTG1IP"/>
</dbReference>
<dbReference type="EMBL" id="MTYJ01000021">
    <property type="protein sequence ID" value="OQV21771.1"/>
    <property type="molecule type" value="Genomic_DNA"/>
</dbReference>
<comment type="caution">
    <text evidence="3">The sequence shown here is derived from an EMBL/GenBank/DDBJ whole genome shotgun (WGS) entry which is preliminary data.</text>
</comment>
<gene>
    <name evidence="3" type="ORF">BV898_04347</name>
</gene>
<evidence type="ECO:0000313" key="3">
    <source>
        <dbReference type="EMBL" id="OQV21771.1"/>
    </source>
</evidence>
<evidence type="ECO:0000313" key="4">
    <source>
        <dbReference type="Proteomes" id="UP000192578"/>
    </source>
</evidence>
<feature type="chain" id="PRO_5013207044" description="PSI domain-containing protein" evidence="2">
    <location>
        <begin position="26"/>
        <end position="203"/>
    </location>
</feature>
<organism evidence="3 4">
    <name type="scientific">Hypsibius exemplaris</name>
    <name type="common">Freshwater tardigrade</name>
    <dbReference type="NCBI Taxonomy" id="2072580"/>
    <lineage>
        <taxon>Eukaryota</taxon>
        <taxon>Metazoa</taxon>
        <taxon>Ecdysozoa</taxon>
        <taxon>Tardigrada</taxon>
        <taxon>Eutardigrada</taxon>
        <taxon>Parachela</taxon>
        <taxon>Hypsibioidea</taxon>
        <taxon>Hypsibiidae</taxon>
        <taxon>Hypsibius</taxon>
    </lineage>
</organism>
<keyword evidence="1" id="KW-1133">Transmembrane helix</keyword>
<dbReference type="GO" id="GO:0005737">
    <property type="term" value="C:cytoplasm"/>
    <property type="evidence" value="ECO:0007669"/>
    <property type="project" value="TreeGrafter"/>
</dbReference>
<feature type="transmembrane region" description="Helical" evidence="1">
    <location>
        <begin position="119"/>
        <end position="140"/>
    </location>
</feature>
<keyword evidence="1" id="KW-0812">Transmembrane</keyword>
<name>A0A1W0X2V0_HYPEX</name>
<accession>A0A1W0X2V0</accession>
<feature type="signal peptide" evidence="2">
    <location>
        <begin position="1"/>
        <end position="25"/>
    </location>
</feature>
<evidence type="ECO:0000256" key="2">
    <source>
        <dbReference type="SAM" id="SignalP"/>
    </source>
</evidence>
<dbReference type="GO" id="GO:0006606">
    <property type="term" value="P:protein import into nucleus"/>
    <property type="evidence" value="ECO:0007669"/>
    <property type="project" value="TreeGrafter"/>
</dbReference>
<dbReference type="AlphaFoldDB" id="A0A1W0X2V0"/>
<dbReference type="GO" id="GO:0005634">
    <property type="term" value="C:nucleus"/>
    <property type="evidence" value="ECO:0007669"/>
    <property type="project" value="TreeGrafter"/>
</dbReference>
<proteinExistence type="predicted"/>